<sequence length="164" mass="18455">MNLDDVDREAAKLAQDDAVLNQAWLWHLPQNRVEAFVLGPALIGYGVTLAGAVSVPVWPWWLRLGAATVLVGPWLLVASGMAVRSWWTGAGPLAALTTVWPLLAWLALVVLLHTQPLPVWAQWCYLVGYLAATAGTVSWWHQWTEKTRAVRRRIRWLRDDTTQR</sequence>
<organism evidence="2 3">
    <name type="scientific">Saccharopolyspora spinosa</name>
    <dbReference type="NCBI Taxonomy" id="60894"/>
    <lineage>
        <taxon>Bacteria</taxon>
        <taxon>Bacillati</taxon>
        <taxon>Actinomycetota</taxon>
        <taxon>Actinomycetes</taxon>
        <taxon>Pseudonocardiales</taxon>
        <taxon>Pseudonocardiaceae</taxon>
        <taxon>Saccharopolyspora</taxon>
    </lineage>
</organism>
<feature type="transmembrane region" description="Helical" evidence="1">
    <location>
        <begin position="35"/>
        <end position="54"/>
    </location>
</feature>
<reference evidence="2" key="1">
    <citation type="submission" date="2017-12" db="EMBL/GenBank/DDBJ databases">
        <title>Sequencing the genomes of 1000 Actinobacteria strains.</title>
        <authorList>
            <person name="Klenk H.-P."/>
        </authorList>
    </citation>
    <scope>NUCLEOTIDE SEQUENCE [LARGE SCALE GENOMIC DNA]</scope>
    <source>
        <strain evidence="2">DSM 44228</strain>
    </source>
</reference>
<comment type="caution">
    <text evidence="2">The sequence shown here is derived from an EMBL/GenBank/DDBJ whole genome shotgun (WGS) entry which is preliminary data.</text>
</comment>
<protein>
    <submittedName>
        <fullName evidence="2">Uncharacterized protein</fullName>
    </submittedName>
</protein>
<feature type="transmembrane region" description="Helical" evidence="1">
    <location>
        <begin position="60"/>
        <end position="81"/>
    </location>
</feature>
<keyword evidence="1" id="KW-0472">Membrane</keyword>
<proteinExistence type="predicted"/>
<gene>
    <name evidence="2" type="ORF">A8926_1219</name>
</gene>
<dbReference type="RefSeq" id="WP_010307640.1">
    <property type="nucleotide sequence ID" value="NZ_PJNB01000001.1"/>
</dbReference>
<name>A0A2N3XSS5_SACSN</name>
<dbReference type="AlphaFoldDB" id="A0A2N3XSS5"/>
<keyword evidence="1" id="KW-0812">Transmembrane</keyword>
<evidence type="ECO:0000313" key="2">
    <source>
        <dbReference type="EMBL" id="PKW13671.1"/>
    </source>
</evidence>
<dbReference type="Proteomes" id="UP000233786">
    <property type="component" value="Unassembled WGS sequence"/>
</dbReference>
<feature type="transmembrane region" description="Helical" evidence="1">
    <location>
        <begin position="93"/>
        <end position="114"/>
    </location>
</feature>
<evidence type="ECO:0000256" key="1">
    <source>
        <dbReference type="SAM" id="Phobius"/>
    </source>
</evidence>
<keyword evidence="1" id="KW-1133">Transmembrane helix</keyword>
<dbReference type="EMBL" id="PJNB01000001">
    <property type="protein sequence ID" value="PKW13671.1"/>
    <property type="molecule type" value="Genomic_DNA"/>
</dbReference>
<feature type="transmembrane region" description="Helical" evidence="1">
    <location>
        <begin position="120"/>
        <end position="143"/>
    </location>
</feature>
<evidence type="ECO:0000313" key="3">
    <source>
        <dbReference type="Proteomes" id="UP000233786"/>
    </source>
</evidence>
<accession>A0A2N3XSS5</accession>
<dbReference type="STRING" id="994479.GCA_000194155_03938"/>
<keyword evidence="3" id="KW-1185">Reference proteome</keyword>